<comment type="caution">
    <text evidence="1">The sequence shown here is derived from an EMBL/GenBank/DDBJ whole genome shotgun (WGS) entry which is preliminary data.</text>
</comment>
<dbReference type="Proteomes" id="UP000323876">
    <property type="component" value="Unassembled WGS sequence"/>
</dbReference>
<name>A0A5N0E2Z9_9NOCA</name>
<keyword evidence="2" id="KW-1185">Reference proteome</keyword>
<protein>
    <submittedName>
        <fullName evidence="1">DUF885 domain-containing protein</fullName>
    </submittedName>
</protein>
<reference evidence="1 2" key="1">
    <citation type="submission" date="2019-09" db="EMBL/GenBank/DDBJ databases">
        <authorList>
            <person name="Wang X."/>
        </authorList>
    </citation>
    <scope>NUCLEOTIDE SEQUENCE [LARGE SCALE GENOMIC DNA]</scope>
    <source>
        <strain evidence="1 2">CICC 11023</strain>
    </source>
</reference>
<dbReference type="RefSeq" id="WP_150406914.1">
    <property type="nucleotide sequence ID" value="NZ_VXLC01000026.1"/>
</dbReference>
<evidence type="ECO:0000313" key="2">
    <source>
        <dbReference type="Proteomes" id="UP000323876"/>
    </source>
</evidence>
<proteinExistence type="predicted"/>
<dbReference type="EMBL" id="VXLC01000026">
    <property type="protein sequence ID" value="KAA8883787.1"/>
    <property type="molecule type" value="Genomic_DNA"/>
</dbReference>
<accession>A0A5N0E2Z9</accession>
<gene>
    <name evidence="1" type="ORF">F3087_37635</name>
</gene>
<organism evidence="1 2">
    <name type="scientific">Nocardia colli</name>
    <dbReference type="NCBI Taxonomy" id="2545717"/>
    <lineage>
        <taxon>Bacteria</taxon>
        <taxon>Bacillati</taxon>
        <taxon>Actinomycetota</taxon>
        <taxon>Actinomycetes</taxon>
        <taxon>Mycobacteriales</taxon>
        <taxon>Nocardiaceae</taxon>
        <taxon>Nocardia</taxon>
    </lineage>
</organism>
<sequence length="419" mass="46228">MSMPGNDIPADEPVVREYLLLGLRLGRLIDGFVDCWFGDPRLSARVDAEPPADPDELVRQAARLRAELADSGLPDPRQRYLSAQLTALECVGKRLSGTDIPFLDEIRQYFDVDIALGDPESYATVHDAIAELLPGSGGMHERLDAYYERNRIPPDRLQHAVQAVSDELRGLARPLFGLPDGECVDYEVVHGKPWNAFNRYLGGFRSKVVLNDEAGRAIGALPTLVTHESYPGHHTDHCLKEAGLVREHGHTEQLISLVNTPQCLISEGAAELALAAVLGPGWGDWTAKILAAEGIHTDGELVEQVLTLVRRLLPARQDAAIMLHDRGADVDEVTDYLQRWLLLPRDRAQHMVSFLTDPLWRAYTVTYIEGARLVGAWLAAGPANQPVAERYQGLLRNPLLPSDLQRDLDVTQGPPATAR</sequence>
<dbReference type="OrthoDB" id="140419at2"/>
<dbReference type="AlphaFoldDB" id="A0A5N0E2Z9"/>
<evidence type="ECO:0000313" key="1">
    <source>
        <dbReference type="EMBL" id="KAA8883787.1"/>
    </source>
</evidence>